<reference evidence="7" key="1">
    <citation type="submission" date="2025-08" db="UniProtKB">
        <authorList>
            <consortium name="RefSeq"/>
        </authorList>
    </citation>
    <scope>IDENTIFICATION</scope>
    <source>
        <tissue evidence="7">Whole Larva</tissue>
    </source>
</reference>
<dbReference type="Pfam" id="PF01395">
    <property type="entry name" value="PBP_GOBP"/>
    <property type="match status" value="1"/>
</dbReference>
<name>A0ABM1N8A4_NICVS</name>
<evidence type="ECO:0000256" key="4">
    <source>
        <dbReference type="ARBA" id="ARBA00022729"/>
    </source>
</evidence>
<dbReference type="Gene3D" id="1.10.238.20">
    <property type="entry name" value="Pheromone/general odorant binding protein domain"/>
    <property type="match status" value="1"/>
</dbReference>
<dbReference type="InterPro" id="IPR006170">
    <property type="entry name" value="PBP/GOBP"/>
</dbReference>
<evidence type="ECO:0000256" key="3">
    <source>
        <dbReference type="ARBA" id="ARBA00022525"/>
    </source>
</evidence>
<accession>A0ABM1N8A4</accession>
<dbReference type="SUPFAM" id="SSF47565">
    <property type="entry name" value="Insect pheromone/odorant-binding proteins"/>
    <property type="match status" value="1"/>
</dbReference>
<evidence type="ECO:0000256" key="5">
    <source>
        <dbReference type="SAM" id="SignalP"/>
    </source>
</evidence>
<dbReference type="InterPro" id="IPR036728">
    <property type="entry name" value="PBP_GOBP_sf"/>
</dbReference>
<gene>
    <name evidence="7" type="primary">LOC108567230</name>
</gene>
<protein>
    <submittedName>
        <fullName evidence="7">General odorant-binding protein 69a-like</fullName>
    </submittedName>
</protein>
<evidence type="ECO:0000313" key="6">
    <source>
        <dbReference type="Proteomes" id="UP000695000"/>
    </source>
</evidence>
<keyword evidence="6" id="KW-1185">Reference proteome</keyword>
<evidence type="ECO:0000256" key="2">
    <source>
        <dbReference type="ARBA" id="ARBA00008098"/>
    </source>
</evidence>
<evidence type="ECO:0000256" key="1">
    <source>
        <dbReference type="ARBA" id="ARBA00004613"/>
    </source>
</evidence>
<comment type="similarity">
    <text evidence="2">Belongs to the PBP/GOBP family.</text>
</comment>
<feature type="signal peptide" evidence="5">
    <location>
        <begin position="1"/>
        <end position="16"/>
    </location>
</feature>
<dbReference type="PANTHER" id="PTHR11857">
    <property type="entry name" value="ODORANT BINDING PROTEIN-RELATED"/>
    <property type="match status" value="1"/>
</dbReference>
<dbReference type="GeneID" id="108567230"/>
<dbReference type="RefSeq" id="XP_017783054.1">
    <property type="nucleotide sequence ID" value="XM_017927565.1"/>
</dbReference>
<comment type="subcellular location">
    <subcellularLocation>
        <location evidence="1">Secreted</location>
    </subcellularLocation>
</comment>
<proteinExistence type="inferred from homology"/>
<organism evidence="6 7">
    <name type="scientific">Nicrophorus vespilloides</name>
    <name type="common">Boreal carrion beetle</name>
    <dbReference type="NCBI Taxonomy" id="110193"/>
    <lineage>
        <taxon>Eukaryota</taxon>
        <taxon>Metazoa</taxon>
        <taxon>Ecdysozoa</taxon>
        <taxon>Arthropoda</taxon>
        <taxon>Hexapoda</taxon>
        <taxon>Insecta</taxon>
        <taxon>Pterygota</taxon>
        <taxon>Neoptera</taxon>
        <taxon>Endopterygota</taxon>
        <taxon>Coleoptera</taxon>
        <taxon>Polyphaga</taxon>
        <taxon>Staphyliniformia</taxon>
        <taxon>Silphidae</taxon>
        <taxon>Nicrophorinae</taxon>
        <taxon>Nicrophorus</taxon>
    </lineage>
</organism>
<dbReference type="Proteomes" id="UP000695000">
    <property type="component" value="Unplaced"/>
</dbReference>
<dbReference type="CDD" id="cd23992">
    <property type="entry name" value="PBP_GOBP"/>
    <property type="match status" value="1"/>
</dbReference>
<sequence>MYPVLIVLALILFSNAEIIFSDADEKRLKTIKTNCAAAEKIDPSFISRVDSVDFPTYDELKCYPYCVFSTFGIMTKTGEFDLEFPRVHIPADQHQVYLPVVNECSKTNATESCQRGYESYKCYSVQAFA</sequence>
<evidence type="ECO:0000313" key="7">
    <source>
        <dbReference type="RefSeq" id="XP_017783054.1"/>
    </source>
</evidence>
<dbReference type="PANTHER" id="PTHR11857:SF43">
    <property type="entry name" value="GEO07291P1-RELATED"/>
    <property type="match status" value="1"/>
</dbReference>
<feature type="chain" id="PRO_5046410629" evidence="5">
    <location>
        <begin position="17"/>
        <end position="129"/>
    </location>
</feature>
<keyword evidence="4 5" id="KW-0732">Signal</keyword>
<keyword evidence="3" id="KW-0964">Secreted</keyword>
<dbReference type="SMART" id="SM00708">
    <property type="entry name" value="PhBP"/>
    <property type="match status" value="1"/>
</dbReference>